<evidence type="ECO:0000256" key="3">
    <source>
        <dbReference type="ARBA" id="ARBA00022679"/>
    </source>
</evidence>
<feature type="domain" description="Methyltransferase" evidence="6">
    <location>
        <begin position="48"/>
        <end position="143"/>
    </location>
</feature>
<name>A0A0G0EHI6_9BACT</name>
<evidence type="ECO:0000256" key="5">
    <source>
        <dbReference type="ARBA" id="ARBA00047622"/>
    </source>
</evidence>
<evidence type="ECO:0000256" key="1">
    <source>
        <dbReference type="ARBA" id="ARBA00005189"/>
    </source>
</evidence>
<dbReference type="PANTHER" id="PTHR44307">
    <property type="entry name" value="PHOSPHOETHANOLAMINE METHYLTRANSFERASE"/>
    <property type="match status" value="1"/>
</dbReference>
<protein>
    <submittedName>
        <fullName evidence="7">Methyltransferase type 11</fullName>
    </submittedName>
</protein>
<evidence type="ECO:0000313" key="8">
    <source>
        <dbReference type="Proteomes" id="UP000034952"/>
    </source>
</evidence>
<proteinExistence type="predicted"/>
<dbReference type="InterPro" id="IPR029063">
    <property type="entry name" value="SAM-dependent_MTases_sf"/>
</dbReference>
<gene>
    <name evidence="7" type="ORF">UR64_C0003G0025</name>
</gene>
<evidence type="ECO:0000313" key="7">
    <source>
        <dbReference type="EMBL" id="KKP66732.1"/>
    </source>
</evidence>
<comment type="caution">
    <text evidence="7">The sequence shown here is derived from an EMBL/GenBank/DDBJ whole genome shotgun (WGS) entry which is preliminary data.</text>
</comment>
<comment type="catalytic activity">
    <reaction evidence="5">
        <text>phosphoethanolamine + S-adenosyl-L-methionine = N-methylethanolamine phosphate + S-adenosyl-L-homocysteine + H(+)</text>
        <dbReference type="Rhea" id="RHEA:20365"/>
        <dbReference type="ChEBI" id="CHEBI:15378"/>
        <dbReference type="ChEBI" id="CHEBI:57781"/>
        <dbReference type="ChEBI" id="CHEBI:57856"/>
        <dbReference type="ChEBI" id="CHEBI:58190"/>
        <dbReference type="ChEBI" id="CHEBI:59789"/>
        <dbReference type="EC" id="2.1.1.103"/>
    </reaction>
    <physiologicalReaction direction="left-to-right" evidence="5">
        <dbReference type="Rhea" id="RHEA:20366"/>
    </physiologicalReaction>
</comment>
<dbReference type="SUPFAM" id="SSF53335">
    <property type="entry name" value="S-adenosyl-L-methionine-dependent methyltransferases"/>
    <property type="match status" value="1"/>
</dbReference>
<dbReference type="Pfam" id="PF13649">
    <property type="entry name" value="Methyltransf_25"/>
    <property type="match status" value="1"/>
</dbReference>
<dbReference type="GO" id="GO:0032259">
    <property type="term" value="P:methylation"/>
    <property type="evidence" value="ECO:0007669"/>
    <property type="project" value="UniProtKB-KW"/>
</dbReference>
<dbReference type="AlphaFoldDB" id="A0A0G0EHI6"/>
<comment type="pathway">
    <text evidence="4">Phospholipid metabolism.</text>
</comment>
<dbReference type="Proteomes" id="UP000034952">
    <property type="component" value="Unassembled WGS sequence"/>
</dbReference>
<keyword evidence="2 7" id="KW-0489">Methyltransferase</keyword>
<accession>A0A0G0EHI6</accession>
<dbReference type="PANTHER" id="PTHR44307:SF2">
    <property type="entry name" value="PHOSPHOETHANOLAMINE METHYLTRANSFERASE ISOFORM X1"/>
    <property type="match status" value="1"/>
</dbReference>
<dbReference type="CDD" id="cd02440">
    <property type="entry name" value="AdoMet_MTases"/>
    <property type="match status" value="1"/>
</dbReference>
<organism evidence="7 8">
    <name type="scientific">Candidatus Nomurabacteria bacterium GW2011_GWE1_35_16</name>
    <dbReference type="NCBI Taxonomy" id="1618761"/>
    <lineage>
        <taxon>Bacteria</taxon>
        <taxon>Candidatus Nomuraibacteriota</taxon>
    </lineage>
</organism>
<reference evidence="7 8" key="1">
    <citation type="journal article" date="2015" name="Nature">
        <title>rRNA introns, odd ribosomes, and small enigmatic genomes across a large radiation of phyla.</title>
        <authorList>
            <person name="Brown C.T."/>
            <person name="Hug L.A."/>
            <person name="Thomas B.C."/>
            <person name="Sharon I."/>
            <person name="Castelle C.J."/>
            <person name="Singh A."/>
            <person name="Wilkins M.J."/>
            <person name="Williams K.H."/>
            <person name="Banfield J.F."/>
        </authorList>
    </citation>
    <scope>NUCLEOTIDE SEQUENCE [LARGE SCALE GENOMIC DNA]</scope>
</reference>
<sequence length="228" mass="26449">MTHQGNIWDREYKNPKFVTGGDEPQADTLRFLKFLKKEKKYQVLDKVVLDLGCGTGRNSNYLAEMGNSVIGIEISKTAINLAKNRAKDLGVEVDYRLSDMGDRYDIEDNSVDIILDVTSSNSLNEHGREIYLNEMNRILKTGGYIFIRALCKDGNKNVKNLLKASPGKEYDTYIIKDIGLTERVFSRDDFIKMYSKYFKILHLEKKTNYSTFSDRIYKRDYWLAYLTK</sequence>
<evidence type="ECO:0000256" key="2">
    <source>
        <dbReference type="ARBA" id="ARBA00022603"/>
    </source>
</evidence>
<dbReference type="GO" id="GO:0000234">
    <property type="term" value="F:phosphoethanolamine N-methyltransferase activity"/>
    <property type="evidence" value="ECO:0007669"/>
    <property type="project" value="UniProtKB-EC"/>
</dbReference>
<dbReference type="EMBL" id="LBPY01000003">
    <property type="protein sequence ID" value="KKP66732.1"/>
    <property type="molecule type" value="Genomic_DNA"/>
</dbReference>
<dbReference type="InterPro" id="IPR041698">
    <property type="entry name" value="Methyltransf_25"/>
</dbReference>
<evidence type="ECO:0000259" key="6">
    <source>
        <dbReference type="Pfam" id="PF13649"/>
    </source>
</evidence>
<comment type="pathway">
    <text evidence="1">Lipid metabolism.</text>
</comment>
<dbReference type="Gene3D" id="3.40.50.150">
    <property type="entry name" value="Vaccinia Virus protein VP39"/>
    <property type="match status" value="1"/>
</dbReference>
<evidence type="ECO:0000256" key="4">
    <source>
        <dbReference type="ARBA" id="ARBA00025707"/>
    </source>
</evidence>
<keyword evidence="3 7" id="KW-0808">Transferase</keyword>